<dbReference type="GO" id="GO:0000271">
    <property type="term" value="P:polysaccharide biosynthetic process"/>
    <property type="evidence" value="ECO:0007669"/>
    <property type="project" value="InterPro"/>
</dbReference>
<dbReference type="Pfam" id="PF03721">
    <property type="entry name" value="UDPG_MGDP_dh_N"/>
    <property type="match status" value="1"/>
</dbReference>
<keyword evidence="2" id="KW-0520">NAD</keyword>
<dbReference type="Pfam" id="PF03720">
    <property type="entry name" value="UDPG_MGDP_dh_C"/>
    <property type="match status" value="1"/>
</dbReference>
<dbReference type="PANTHER" id="PTHR43491:SF1">
    <property type="entry name" value="UDP-N-ACETYL-D-MANNOSAMINE DEHYDROGENASE"/>
    <property type="match status" value="1"/>
</dbReference>
<evidence type="ECO:0000313" key="6">
    <source>
        <dbReference type="Proteomes" id="UP000198571"/>
    </source>
</evidence>
<dbReference type="GO" id="GO:0051287">
    <property type="term" value="F:NAD binding"/>
    <property type="evidence" value="ECO:0007669"/>
    <property type="project" value="InterPro"/>
</dbReference>
<evidence type="ECO:0000259" key="4">
    <source>
        <dbReference type="SMART" id="SM00984"/>
    </source>
</evidence>
<evidence type="ECO:0000313" key="5">
    <source>
        <dbReference type="EMBL" id="SER81110.1"/>
    </source>
</evidence>
<keyword evidence="6" id="KW-1185">Reference proteome</keyword>
<dbReference type="OrthoDB" id="9803238at2"/>
<dbReference type="InterPro" id="IPR008927">
    <property type="entry name" value="6-PGluconate_DH-like_C_sf"/>
</dbReference>
<dbReference type="GO" id="GO:0016628">
    <property type="term" value="F:oxidoreductase activity, acting on the CH-CH group of donors, NAD or NADP as acceptor"/>
    <property type="evidence" value="ECO:0007669"/>
    <property type="project" value="InterPro"/>
</dbReference>
<evidence type="ECO:0000256" key="2">
    <source>
        <dbReference type="ARBA" id="ARBA00023027"/>
    </source>
</evidence>
<dbReference type="InterPro" id="IPR014027">
    <property type="entry name" value="UDP-Glc/GDP-Man_DH_C"/>
</dbReference>
<dbReference type="InterPro" id="IPR028359">
    <property type="entry name" value="UDP_ManNAc/GlcNAc_DH"/>
</dbReference>
<dbReference type="GO" id="GO:0016616">
    <property type="term" value="F:oxidoreductase activity, acting on the CH-OH group of donors, NAD or NADP as acceptor"/>
    <property type="evidence" value="ECO:0007669"/>
    <property type="project" value="InterPro"/>
</dbReference>
<dbReference type="STRING" id="1601833.SAMN05518684_10477"/>
<feature type="domain" description="UDP-glucose/GDP-mannose dehydrogenase C-terminal" evidence="4">
    <location>
        <begin position="334"/>
        <end position="430"/>
    </location>
</feature>
<dbReference type="Gene3D" id="3.40.50.720">
    <property type="entry name" value="NAD(P)-binding Rossmann-like Domain"/>
    <property type="match status" value="2"/>
</dbReference>
<dbReference type="InterPro" id="IPR017476">
    <property type="entry name" value="UDP-Glc/GDP-Man"/>
</dbReference>
<name>A0A1H9S7Y6_9BACI</name>
<dbReference type="SMART" id="SM00984">
    <property type="entry name" value="UDPG_MGDP_dh_C"/>
    <property type="match status" value="1"/>
</dbReference>
<proteinExistence type="inferred from homology"/>
<evidence type="ECO:0000256" key="1">
    <source>
        <dbReference type="ARBA" id="ARBA00023002"/>
    </source>
</evidence>
<dbReference type="Proteomes" id="UP000198571">
    <property type="component" value="Unassembled WGS sequence"/>
</dbReference>
<dbReference type="InterPro" id="IPR001732">
    <property type="entry name" value="UDP-Glc/GDP-Man_DH_N"/>
</dbReference>
<organism evidence="5 6">
    <name type="scientific">Salipaludibacillus aurantiacus</name>
    <dbReference type="NCBI Taxonomy" id="1601833"/>
    <lineage>
        <taxon>Bacteria</taxon>
        <taxon>Bacillati</taxon>
        <taxon>Bacillota</taxon>
        <taxon>Bacilli</taxon>
        <taxon>Bacillales</taxon>
        <taxon>Bacillaceae</taxon>
    </lineage>
</organism>
<protein>
    <submittedName>
        <fullName evidence="5">UDP-N-acetyl-D-glucosamine dehydrogenase</fullName>
    </submittedName>
</protein>
<dbReference type="InterPro" id="IPR036220">
    <property type="entry name" value="UDP-Glc/GDP-Man_DH_C_sf"/>
</dbReference>
<dbReference type="EMBL" id="FOGT01000004">
    <property type="protein sequence ID" value="SER81110.1"/>
    <property type="molecule type" value="Genomic_DNA"/>
</dbReference>
<dbReference type="NCBIfam" id="TIGR03026">
    <property type="entry name" value="NDP-sugDHase"/>
    <property type="match status" value="1"/>
</dbReference>
<dbReference type="SUPFAM" id="SSF51735">
    <property type="entry name" value="NAD(P)-binding Rossmann-fold domains"/>
    <property type="match status" value="1"/>
</dbReference>
<dbReference type="SUPFAM" id="SSF52413">
    <property type="entry name" value="UDP-glucose/GDP-mannose dehydrogenase C-terminal domain"/>
    <property type="match status" value="1"/>
</dbReference>
<accession>A0A1H9S7Y6</accession>
<reference evidence="6" key="1">
    <citation type="submission" date="2016-10" db="EMBL/GenBank/DDBJ databases">
        <authorList>
            <person name="Varghese N."/>
            <person name="Submissions S."/>
        </authorList>
    </citation>
    <scope>NUCLEOTIDE SEQUENCE [LARGE SCALE GENOMIC DNA]</scope>
    <source>
        <strain evidence="6">S9</strain>
    </source>
</reference>
<dbReference type="InterPro" id="IPR036291">
    <property type="entry name" value="NAD(P)-bd_dom_sf"/>
</dbReference>
<dbReference type="Pfam" id="PF00984">
    <property type="entry name" value="UDPG_MGDP_dh"/>
    <property type="match status" value="1"/>
</dbReference>
<dbReference type="PANTHER" id="PTHR43491">
    <property type="entry name" value="UDP-N-ACETYL-D-MANNOSAMINE DEHYDROGENASE"/>
    <property type="match status" value="1"/>
</dbReference>
<dbReference type="RefSeq" id="WP_093048737.1">
    <property type="nucleotide sequence ID" value="NZ_FOGT01000004.1"/>
</dbReference>
<dbReference type="SUPFAM" id="SSF48179">
    <property type="entry name" value="6-phosphogluconate dehydrogenase C-terminal domain-like"/>
    <property type="match status" value="1"/>
</dbReference>
<comment type="similarity">
    <text evidence="3">Belongs to the UDP-glucose/GDP-mannose dehydrogenase family.</text>
</comment>
<dbReference type="PIRSF" id="PIRSF000124">
    <property type="entry name" value="UDPglc_GDPman_dh"/>
    <property type="match status" value="1"/>
</dbReference>
<dbReference type="PIRSF" id="PIRSF500136">
    <property type="entry name" value="UDP_ManNAc_DH"/>
    <property type="match status" value="1"/>
</dbReference>
<evidence type="ECO:0000256" key="3">
    <source>
        <dbReference type="PIRNR" id="PIRNR000124"/>
    </source>
</evidence>
<dbReference type="AlphaFoldDB" id="A0A1H9S7Y6"/>
<sequence>MEENDCFIQLKKKITERTAKVGVIGLGYAGLPLAMELMKKGYTVTGIDINRDKLESYRHGKPTMSGVPSEEMLEAVKNGKLIFSEHFEIVNQLDSLVICVPTPLTDSQEPDVSMIKETVKHIRKHDCRGKLLILESTSYPGTTEELIEQKLSEDGLSAGKDYFLCFSPERIDPANSRHIIKNTPKIIGGITDRCTELAMCLYKDAIDTLVPVSSPKIAEMAKLLENTFRSINIGFVNEMALLAENLEVDIWEAIEAASTKPFGFMPFMPGPGPGGHCIPVDPVYLSWKGKSVNFHSRYIDLAQDINRSMPARIVNKTEDVLKKHATDLNGANILILGMAYKPDTNDYRESPSLKIYESLEKMGAAVSFNDPHIPQLSDLKGRLLVSEELNSRMLSDFNCVLLLTNHSAYDYKWLAEHAKLIIDTRNAFKEAAADNIITVWGKPFHKGV</sequence>
<dbReference type="InterPro" id="IPR014026">
    <property type="entry name" value="UDP-Glc/GDP-Man_DH_dimer"/>
</dbReference>
<gene>
    <name evidence="5" type="ORF">SAMN05518684_10477</name>
</gene>
<keyword evidence="1" id="KW-0560">Oxidoreductase</keyword>